<dbReference type="Pfam" id="PF05136">
    <property type="entry name" value="Phage_portal_2"/>
    <property type="match status" value="1"/>
</dbReference>
<dbReference type="NCBIfam" id="TIGR01539">
    <property type="entry name" value="portal_lambda"/>
    <property type="match status" value="1"/>
</dbReference>
<dbReference type="EMBL" id="OCNJ01000006">
    <property type="protein sequence ID" value="SOD97027.1"/>
    <property type="molecule type" value="Genomic_DNA"/>
</dbReference>
<dbReference type="InterPro" id="IPR006429">
    <property type="entry name" value="Phage_lambda_portal"/>
</dbReference>
<keyword evidence="2" id="KW-1185">Reference proteome</keyword>
<organism evidence="1 2">
    <name type="scientific">Caenispirillum bisanense</name>
    <dbReference type="NCBI Taxonomy" id="414052"/>
    <lineage>
        <taxon>Bacteria</taxon>
        <taxon>Pseudomonadati</taxon>
        <taxon>Pseudomonadota</taxon>
        <taxon>Alphaproteobacteria</taxon>
        <taxon>Rhodospirillales</taxon>
        <taxon>Novispirillaceae</taxon>
        <taxon>Caenispirillum</taxon>
    </lineage>
</organism>
<dbReference type="GO" id="GO:0005198">
    <property type="term" value="F:structural molecule activity"/>
    <property type="evidence" value="ECO:0007669"/>
    <property type="project" value="InterPro"/>
</dbReference>
<reference evidence="1 2" key="1">
    <citation type="submission" date="2017-09" db="EMBL/GenBank/DDBJ databases">
        <authorList>
            <person name="Ehlers B."/>
            <person name="Leendertz F.H."/>
        </authorList>
    </citation>
    <scope>NUCLEOTIDE SEQUENCE [LARGE SCALE GENOMIC DNA]</scope>
    <source>
        <strain evidence="1 2">USBA 140</strain>
    </source>
</reference>
<name>A0A286GNB7_9PROT</name>
<proteinExistence type="predicted"/>
<dbReference type="RefSeq" id="WP_097279975.1">
    <property type="nucleotide sequence ID" value="NZ_OCNJ01000006.1"/>
</dbReference>
<evidence type="ECO:0000313" key="2">
    <source>
        <dbReference type="Proteomes" id="UP000219621"/>
    </source>
</evidence>
<protein>
    <submittedName>
        <fullName evidence="1">Phage portal protein, lambda family</fullName>
    </submittedName>
</protein>
<gene>
    <name evidence="1" type="ORF">SAMN05421508_106214</name>
</gene>
<dbReference type="GO" id="GO:0019068">
    <property type="term" value="P:virion assembly"/>
    <property type="evidence" value="ECO:0007669"/>
    <property type="project" value="InterPro"/>
</dbReference>
<sequence>MGLFDIFRRTKNEAPTTEAKRQVDKQTQGRLLPWLGTSSRPSYRESTATLRHARDESRNLAQNNVYAKRGLQLLRQGVVGPSGIRLQVQALNNAGKLDTVDSAAVERAWYTFSKKGNLTVCGRWSLTDVLGVIIESVCDREGEILIRRHRGPHNKFGYALQLIEPDHLDENYNGELNNGNIIRAGIETNQYGKPVAYHLFESHPRDTTGGGKRVRVPADEIWHLYIPHRPTDLRGNPGLASAAFRVGMLESFEEAAVTAARNAARRVEYLKQRHADGLDTDTDATTDAAKLVDDELGTMWLLPSDLDHSFTDPKHPTANYAEFVKAQLRGISISTNNIYNDLAGDMEGVNYSALRHFRLQQVDYYRTLQQWLITDFLTPLFEEWLPLALLSGGITIPRPDASEFPLPFKPQKYSRHKWIPRGYEWVDPQKQVTAEILAIKAGIKTLSDVLAEQGKDFDEHVARLAAEREVLAAAGISIEGITDALLISTNTDANE</sequence>
<dbReference type="AlphaFoldDB" id="A0A286GNB7"/>
<evidence type="ECO:0000313" key="1">
    <source>
        <dbReference type="EMBL" id="SOD97027.1"/>
    </source>
</evidence>
<dbReference type="Proteomes" id="UP000219621">
    <property type="component" value="Unassembled WGS sequence"/>
</dbReference>
<accession>A0A286GNB7</accession>
<dbReference type="OrthoDB" id="9770450at2"/>